<evidence type="ECO:0000313" key="3">
    <source>
        <dbReference type="Proteomes" id="UP000185596"/>
    </source>
</evidence>
<dbReference type="InterPro" id="IPR011009">
    <property type="entry name" value="Kinase-like_dom_sf"/>
</dbReference>
<dbReference type="STRING" id="1912961.BU204_07235"/>
<dbReference type="OrthoDB" id="3723194at2"/>
<feature type="domain" description="Aminoglycoside phosphotransferase" evidence="1">
    <location>
        <begin position="57"/>
        <end position="257"/>
    </location>
</feature>
<dbReference type="Proteomes" id="UP000185596">
    <property type="component" value="Unassembled WGS sequence"/>
</dbReference>
<dbReference type="Pfam" id="PF01636">
    <property type="entry name" value="APH"/>
    <property type="match status" value="1"/>
</dbReference>
<dbReference type="InterPro" id="IPR002575">
    <property type="entry name" value="Aminoglycoside_PTrfase"/>
</dbReference>
<dbReference type="AlphaFoldDB" id="A0A1Q8CVE2"/>
<evidence type="ECO:0000259" key="1">
    <source>
        <dbReference type="Pfam" id="PF01636"/>
    </source>
</evidence>
<gene>
    <name evidence="2" type="ORF">BU204_07235</name>
</gene>
<accession>A0A1Q8CVE2</accession>
<name>A0A1Q8CVE2_9PSEU</name>
<organism evidence="2 3">
    <name type="scientific">Actinophytocola xanthii</name>
    <dbReference type="NCBI Taxonomy" id="1912961"/>
    <lineage>
        <taxon>Bacteria</taxon>
        <taxon>Bacillati</taxon>
        <taxon>Actinomycetota</taxon>
        <taxon>Actinomycetes</taxon>
        <taxon>Pseudonocardiales</taxon>
        <taxon>Pseudonocardiaceae</taxon>
    </lineage>
</organism>
<dbReference type="SUPFAM" id="SSF56112">
    <property type="entry name" value="Protein kinase-like (PK-like)"/>
    <property type="match status" value="1"/>
</dbReference>
<reference evidence="2 3" key="1">
    <citation type="submission" date="2016-12" db="EMBL/GenBank/DDBJ databases">
        <title>The draft genome sequence of Actinophytocola sp. 11-183.</title>
        <authorList>
            <person name="Wang W."/>
            <person name="Yuan L."/>
        </authorList>
    </citation>
    <scope>NUCLEOTIDE SEQUENCE [LARGE SCALE GENOMIC DNA]</scope>
    <source>
        <strain evidence="2 3">11-183</strain>
    </source>
</reference>
<dbReference type="Gene3D" id="3.90.1200.10">
    <property type="match status" value="1"/>
</dbReference>
<comment type="caution">
    <text evidence="2">The sequence shown here is derived from an EMBL/GenBank/DDBJ whole genome shotgun (WGS) entry which is preliminary data.</text>
</comment>
<dbReference type="EMBL" id="MSIE01000008">
    <property type="protein sequence ID" value="OLF18328.1"/>
    <property type="molecule type" value="Genomic_DNA"/>
</dbReference>
<sequence>MAPTSTSDTAPDRRGQFSPDGLAAALVEVCAIAGLDPAGARLVRCTNNAVFELARHPVVVRIVASNALRHRVDKVVRVATWLAEHEVPAVRLVPGIVQPVYAGEYLATVWEAVPQGGRRPRGRDLAKLLHRLHALPEPSFRLPDWQPLDDVRRRIGEADGLGAAELAFLLNRCDEVSERLEAAEFTLPPVLLHGDAHLGNVIPSPLGPVLCDFDSASRGPLEWDLTPLAVGVVRFGEPAGRYREFVRTYGVDVTTSPTFEVLREVRELKLITSVLPILSSRPEVRPELFRRLDDVRRGDSSARWARYT</sequence>
<proteinExistence type="predicted"/>
<keyword evidence="2" id="KW-0808">Transferase</keyword>
<dbReference type="RefSeq" id="WP_075124762.1">
    <property type="nucleotide sequence ID" value="NZ_MSIE01000008.1"/>
</dbReference>
<protein>
    <submittedName>
        <fullName evidence="2">Aminoglycoside phosphotransferase</fullName>
    </submittedName>
</protein>
<keyword evidence="3" id="KW-1185">Reference proteome</keyword>
<dbReference type="GO" id="GO:0016740">
    <property type="term" value="F:transferase activity"/>
    <property type="evidence" value="ECO:0007669"/>
    <property type="project" value="UniProtKB-KW"/>
</dbReference>
<evidence type="ECO:0000313" key="2">
    <source>
        <dbReference type="EMBL" id="OLF18328.1"/>
    </source>
</evidence>